<proteinExistence type="predicted"/>
<dbReference type="OrthoDB" id="9801242at2"/>
<reference evidence="1 2" key="1">
    <citation type="submission" date="2017-07" db="EMBL/GenBank/DDBJ databases">
        <title>Elstera cyanobacteriorum sp. nov., a novel bacterium isolated from cyanobacterial aggregates in a eutrophic lake.</title>
        <authorList>
            <person name="Cai H."/>
        </authorList>
    </citation>
    <scope>NUCLEOTIDE SEQUENCE [LARGE SCALE GENOMIC DNA]</scope>
    <source>
        <strain evidence="1 2">TH019</strain>
    </source>
</reference>
<dbReference type="Proteomes" id="UP000216361">
    <property type="component" value="Unassembled WGS sequence"/>
</dbReference>
<dbReference type="Gene3D" id="1.10.238.160">
    <property type="match status" value="1"/>
</dbReference>
<dbReference type="AlphaFoldDB" id="A0A255XTJ3"/>
<protein>
    <submittedName>
        <fullName evidence="1">Uncharacterized protein</fullName>
    </submittedName>
</protein>
<name>A0A255XTJ3_9PROT</name>
<gene>
    <name evidence="1" type="ORF">CHR90_05700</name>
</gene>
<comment type="caution">
    <text evidence="1">The sequence shown here is derived from an EMBL/GenBank/DDBJ whole genome shotgun (WGS) entry which is preliminary data.</text>
</comment>
<sequence length="62" mass="7113">MNEPIQLLKITDVCARLAIGRSQVYRLIQQKVLPPPIHIGKRSARWVASELERAVSRYIDKS</sequence>
<organism evidence="1 2">
    <name type="scientific">Elstera cyanobacteriorum</name>
    <dbReference type="NCBI Taxonomy" id="2022747"/>
    <lineage>
        <taxon>Bacteria</taxon>
        <taxon>Pseudomonadati</taxon>
        <taxon>Pseudomonadota</taxon>
        <taxon>Alphaproteobacteria</taxon>
        <taxon>Rhodospirillales</taxon>
        <taxon>Rhodospirillaceae</taxon>
        <taxon>Elstera</taxon>
    </lineage>
</organism>
<keyword evidence="2" id="KW-1185">Reference proteome</keyword>
<dbReference type="EMBL" id="NOXS01000029">
    <property type="protein sequence ID" value="OYQ20201.1"/>
    <property type="molecule type" value="Genomic_DNA"/>
</dbReference>
<dbReference type="InterPro" id="IPR010260">
    <property type="entry name" value="AlpA"/>
</dbReference>
<evidence type="ECO:0000313" key="2">
    <source>
        <dbReference type="Proteomes" id="UP000216361"/>
    </source>
</evidence>
<dbReference type="RefSeq" id="WP_094408024.1">
    <property type="nucleotide sequence ID" value="NZ_BMJZ01000001.1"/>
</dbReference>
<accession>A0A255XTJ3</accession>
<dbReference type="Pfam" id="PF05930">
    <property type="entry name" value="Phage_AlpA"/>
    <property type="match status" value="1"/>
</dbReference>
<evidence type="ECO:0000313" key="1">
    <source>
        <dbReference type="EMBL" id="OYQ20201.1"/>
    </source>
</evidence>